<gene>
    <name evidence="8" type="ORF">R1sor_004753</name>
</gene>
<dbReference type="Pfam" id="PF00106">
    <property type="entry name" value="adh_short"/>
    <property type="match status" value="1"/>
</dbReference>
<dbReference type="EC" id="1.3.1.33" evidence="7"/>
<dbReference type="GO" id="GO:0015979">
    <property type="term" value="P:photosynthesis"/>
    <property type="evidence" value="ECO:0007669"/>
    <property type="project" value="UniProtKB-KW"/>
</dbReference>
<dbReference type="AlphaFoldDB" id="A0ABD3HKI9"/>
<dbReference type="Gene3D" id="3.40.50.720">
    <property type="entry name" value="NAD(P)-binding Rossmann-like Domain"/>
    <property type="match status" value="1"/>
</dbReference>
<dbReference type="CDD" id="cd09810">
    <property type="entry name" value="LPOR_like_SDR_c_like"/>
    <property type="match status" value="1"/>
</dbReference>
<dbReference type="EMBL" id="JBJQOH010000003">
    <property type="protein sequence ID" value="KAL3691102.1"/>
    <property type="molecule type" value="Genomic_DNA"/>
</dbReference>
<dbReference type="Proteomes" id="UP001633002">
    <property type="component" value="Unassembled WGS sequence"/>
</dbReference>
<keyword evidence="3 7" id="KW-0602">Photosynthesis</keyword>
<evidence type="ECO:0000313" key="9">
    <source>
        <dbReference type="Proteomes" id="UP001633002"/>
    </source>
</evidence>
<keyword evidence="7" id="KW-0934">Plastid</keyword>
<comment type="function">
    <text evidence="7">Phototransformation of protochlorophyllide (Pchlide) to chlorophyllide (Chlide).</text>
</comment>
<organism evidence="8 9">
    <name type="scientific">Riccia sorocarpa</name>
    <dbReference type="NCBI Taxonomy" id="122646"/>
    <lineage>
        <taxon>Eukaryota</taxon>
        <taxon>Viridiplantae</taxon>
        <taxon>Streptophyta</taxon>
        <taxon>Embryophyta</taxon>
        <taxon>Marchantiophyta</taxon>
        <taxon>Marchantiopsida</taxon>
        <taxon>Marchantiidae</taxon>
        <taxon>Marchantiales</taxon>
        <taxon>Ricciaceae</taxon>
        <taxon>Riccia</taxon>
    </lineage>
</organism>
<name>A0ABD3HKI9_9MARC</name>
<keyword evidence="9" id="KW-1185">Reference proteome</keyword>
<evidence type="ECO:0000256" key="6">
    <source>
        <dbReference type="ARBA" id="ARBA00023171"/>
    </source>
</evidence>
<proteinExistence type="inferred from homology"/>
<dbReference type="NCBIfam" id="TIGR01289">
    <property type="entry name" value="LPOR"/>
    <property type="match status" value="1"/>
</dbReference>
<accession>A0ABD3HKI9</accession>
<comment type="similarity">
    <text evidence="2 7">Belongs to the short-chain dehydrogenases/reductases (SDR) family. POR subfamily.</text>
</comment>
<dbReference type="PANTHER" id="PTHR44419">
    <property type="entry name" value="PROTOCHLOROPHYLLIDE REDUCTASE C, CHLOROPLASTIC"/>
    <property type="match status" value="1"/>
</dbReference>
<evidence type="ECO:0000256" key="4">
    <source>
        <dbReference type="ARBA" id="ARBA00022857"/>
    </source>
</evidence>
<reference evidence="8 9" key="1">
    <citation type="submission" date="2024-09" db="EMBL/GenBank/DDBJ databases">
        <title>Chromosome-scale assembly of Riccia sorocarpa.</title>
        <authorList>
            <person name="Paukszto L."/>
        </authorList>
    </citation>
    <scope>NUCLEOTIDE SEQUENCE [LARGE SCALE GENOMIC DNA]</scope>
    <source>
        <strain evidence="8">LP-2024</strain>
        <tissue evidence="8">Aerial parts of the thallus</tissue>
    </source>
</reference>
<dbReference type="InterPro" id="IPR005979">
    <property type="entry name" value="Prochl_reduct"/>
</dbReference>
<protein>
    <recommendedName>
        <fullName evidence="7">NADPH-protochlorophyllide oxidoreductase</fullName>
        <ecNumber evidence="7">1.3.1.33</ecNumber>
    </recommendedName>
</protein>
<dbReference type="PRINTS" id="PR00081">
    <property type="entry name" value="GDHRDH"/>
</dbReference>
<keyword evidence="4 7" id="KW-0521">NADP</keyword>
<comment type="subcellular location">
    <subcellularLocation>
        <location evidence="7">Plastid</location>
        <location evidence="7">Chloroplast</location>
    </subcellularLocation>
</comment>
<evidence type="ECO:0000256" key="5">
    <source>
        <dbReference type="ARBA" id="ARBA00023002"/>
    </source>
</evidence>
<dbReference type="SUPFAM" id="SSF51735">
    <property type="entry name" value="NAD(P)-binding Rossmann-fold domains"/>
    <property type="match status" value="1"/>
</dbReference>
<keyword evidence="5 7" id="KW-0560">Oxidoreductase</keyword>
<dbReference type="GO" id="GO:0016630">
    <property type="term" value="F:protochlorophyllide reductase activity"/>
    <property type="evidence" value="ECO:0007669"/>
    <property type="project" value="UniProtKB-EC"/>
</dbReference>
<dbReference type="PANTHER" id="PTHR44419:SF19">
    <property type="entry name" value="PROTOCHLOROPHYLLIDE REDUCTASE A, CHLOROPLASTIC"/>
    <property type="match status" value="1"/>
</dbReference>
<evidence type="ECO:0000313" key="8">
    <source>
        <dbReference type="EMBL" id="KAL3691102.1"/>
    </source>
</evidence>
<evidence type="ECO:0000256" key="3">
    <source>
        <dbReference type="ARBA" id="ARBA00022531"/>
    </source>
</evidence>
<keyword evidence="7" id="KW-0809">Transit peptide</keyword>
<comment type="catalytic activity">
    <reaction evidence="7">
        <text>chlorophyllide a + NADP(+) = protochlorophyllide a + NADPH + H(+)</text>
        <dbReference type="Rhea" id="RHEA:11132"/>
        <dbReference type="ChEBI" id="CHEBI:15378"/>
        <dbReference type="ChEBI" id="CHEBI:57783"/>
        <dbReference type="ChEBI" id="CHEBI:58349"/>
        <dbReference type="ChEBI" id="CHEBI:83348"/>
        <dbReference type="ChEBI" id="CHEBI:83350"/>
        <dbReference type="EC" id="1.3.1.33"/>
    </reaction>
</comment>
<dbReference type="InterPro" id="IPR036291">
    <property type="entry name" value="NAD(P)-bd_dom_sf"/>
</dbReference>
<comment type="pathway">
    <text evidence="1 7">Porphyrin-containing compound metabolism; chlorophyll biosynthesis.</text>
</comment>
<evidence type="ECO:0000256" key="2">
    <source>
        <dbReference type="ARBA" id="ARBA00005821"/>
    </source>
</evidence>
<evidence type="ECO:0000256" key="1">
    <source>
        <dbReference type="ARBA" id="ARBA00005173"/>
    </source>
</evidence>
<dbReference type="GO" id="GO:0009507">
    <property type="term" value="C:chloroplast"/>
    <property type="evidence" value="ECO:0007669"/>
    <property type="project" value="UniProtKB-SubCell"/>
</dbReference>
<comment type="caution">
    <text evidence="8">The sequence shown here is derived from an EMBL/GenBank/DDBJ whole genome shotgun (WGS) entry which is preliminary data.</text>
</comment>
<keyword evidence="7" id="KW-0150">Chloroplast</keyword>
<keyword evidence="6 7" id="KW-0149">Chlorophyll biosynthesis</keyword>
<dbReference type="InterPro" id="IPR002347">
    <property type="entry name" value="SDR_fam"/>
</dbReference>
<sequence length="401" mass="43368">MATAFLTTQVVSRSAFLGATVGTKDSVKEQLGVCKAKVSKDADCWYGPGRSLKVSAGKKSNSVVMSVNAVAAPAETANKTSSKKTATKSTCIITGASSGLGLAAAKALAETGEWHVIMACRDFLKAERAARSVGIPKENYTVIHCDLASFDSVRAFVDNFKRTGRQLDVLVCNAAVYFPTDKEPKFSAEGFELSVATNHLGHFLLARLLLEDIEKAEDSLRRMIIVGSITGNSNTVAGNVPPKANLGDLRGLAGGLNGVNASSMIDGGDFDGAKAYKDSKVCNMLTMQEFHKRYHEKTGVTFASLYPGCIAETGLFRNHVQLFRTLFPPFQKYITKGYVSEEEAGKRLAQVVSDPKLGKSGVYWSWNKESNSFENELSEEASNPEKARRLWEISEKLCGFA</sequence>
<dbReference type="GO" id="GO:0015995">
    <property type="term" value="P:chlorophyll biosynthetic process"/>
    <property type="evidence" value="ECO:0007669"/>
    <property type="project" value="UniProtKB-KW"/>
</dbReference>
<evidence type="ECO:0000256" key="7">
    <source>
        <dbReference type="RuleBase" id="RU365001"/>
    </source>
</evidence>